<dbReference type="EMBL" id="JAJSOF020000013">
    <property type="protein sequence ID" value="KAJ4443808.1"/>
    <property type="molecule type" value="Genomic_DNA"/>
</dbReference>
<dbReference type="PANTHER" id="PTHR10183:SF379">
    <property type="entry name" value="CALPAIN-5"/>
    <property type="match status" value="1"/>
</dbReference>
<reference evidence="9 10" key="1">
    <citation type="journal article" date="2022" name="Allergy">
        <title>Genome assembly and annotation of Periplaneta americana reveal a comprehensive cockroach allergen profile.</title>
        <authorList>
            <person name="Wang L."/>
            <person name="Xiong Q."/>
            <person name="Saelim N."/>
            <person name="Wang L."/>
            <person name="Nong W."/>
            <person name="Wan A.T."/>
            <person name="Shi M."/>
            <person name="Liu X."/>
            <person name="Cao Q."/>
            <person name="Hui J.H.L."/>
            <person name="Sookrung N."/>
            <person name="Leung T.F."/>
            <person name="Tungtrongchitr A."/>
            <person name="Tsui S.K.W."/>
        </authorList>
    </citation>
    <scope>NUCLEOTIDE SEQUENCE [LARGE SCALE GENOMIC DNA]</scope>
    <source>
        <strain evidence="9">PWHHKU_190912</strain>
    </source>
</reference>
<feature type="domain" description="RNase H type-1" evidence="8">
    <location>
        <begin position="316"/>
        <end position="447"/>
    </location>
</feature>
<name>A0ABQ8TD15_PERAM</name>
<feature type="domain" description="Calpain catalytic" evidence="7">
    <location>
        <begin position="31"/>
        <end position="295"/>
    </location>
</feature>
<feature type="region of interest" description="Disordered" evidence="6">
    <location>
        <begin position="146"/>
        <end position="172"/>
    </location>
</feature>
<dbReference type="InterPro" id="IPR012337">
    <property type="entry name" value="RNaseH-like_sf"/>
</dbReference>
<dbReference type="Pfam" id="PF00075">
    <property type="entry name" value="RNase_H"/>
    <property type="match status" value="1"/>
</dbReference>
<evidence type="ECO:0000256" key="5">
    <source>
        <dbReference type="PROSITE-ProRule" id="PRU00239"/>
    </source>
</evidence>
<dbReference type="CDD" id="cd09276">
    <property type="entry name" value="Rnase_HI_RT_non_LTR"/>
    <property type="match status" value="1"/>
</dbReference>
<keyword evidence="10" id="KW-1185">Reference proteome</keyword>
<dbReference type="InterPro" id="IPR036397">
    <property type="entry name" value="RNaseH_sf"/>
</dbReference>
<proteinExistence type="inferred from homology"/>
<comment type="caution">
    <text evidence="5">Lacks conserved residue(s) required for the propagation of feature annotation.</text>
</comment>
<keyword evidence="2" id="KW-0645">Protease</keyword>
<comment type="similarity">
    <text evidence="1">Belongs to the peptidase C2 family.</text>
</comment>
<evidence type="ECO:0000256" key="4">
    <source>
        <dbReference type="ARBA" id="ARBA00022807"/>
    </source>
</evidence>
<organism evidence="9 10">
    <name type="scientific">Periplaneta americana</name>
    <name type="common">American cockroach</name>
    <name type="synonym">Blatta americana</name>
    <dbReference type="NCBI Taxonomy" id="6978"/>
    <lineage>
        <taxon>Eukaryota</taxon>
        <taxon>Metazoa</taxon>
        <taxon>Ecdysozoa</taxon>
        <taxon>Arthropoda</taxon>
        <taxon>Hexapoda</taxon>
        <taxon>Insecta</taxon>
        <taxon>Pterygota</taxon>
        <taxon>Neoptera</taxon>
        <taxon>Polyneoptera</taxon>
        <taxon>Dictyoptera</taxon>
        <taxon>Blattodea</taxon>
        <taxon>Blattoidea</taxon>
        <taxon>Blattidae</taxon>
        <taxon>Blattinae</taxon>
        <taxon>Periplaneta</taxon>
    </lineage>
</organism>
<dbReference type="Proteomes" id="UP001148838">
    <property type="component" value="Unassembled WGS sequence"/>
</dbReference>
<evidence type="ECO:0000256" key="3">
    <source>
        <dbReference type="ARBA" id="ARBA00022801"/>
    </source>
</evidence>
<dbReference type="PROSITE" id="PS50879">
    <property type="entry name" value="RNASE_H_1"/>
    <property type="match status" value="1"/>
</dbReference>
<dbReference type="SUPFAM" id="SSF53098">
    <property type="entry name" value="Ribonuclease H-like"/>
    <property type="match status" value="1"/>
</dbReference>
<evidence type="ECO:0000313" key="9">
    <source>
        <dbReference type="EMBL" id="KAJ4443808.1"/>
    </source>
</evidence>
<keyword evidence="4" id="KW-0788">Thiol protease</keyword>
<accession>A0ABQ8TD15</accession>
<gene>
    <name evidence="9" type="ORF">ANN_05588</name>
</gene>
<evidence type="ECO:0008006" key="11">
    <source>
        <dbReference type="Google" id="ProtNLM"/>
    </source>
</evidence>
<evidence type="ECO:0000256" key="1">
    <source>
        <dbReference type="ARBA" id="ARBA00007623"/>
    </source>
</evidence>
<dbReference type="Gene3D" id="3.30.420.10">
    <property type="entry name" value="Ribonuclease H-like superfamily/Ribonuclease H"/>
    <property type="match status" value="1"/>
</dbReference>
<evidence type="ECO:0000259" key="8">
    <source>
        <dbReference type="PROSITE" id="PS50879"/>
    </source>
</evidence>
<evidence type="ECO:0000313" key="10">
    <source>
        <dbReference type="Proteomes" id="UP001148838"/>
    </source>
</evidence>
<dbReference type="SUPFAM" id="SSF54001">
    <property type="entry name" value="Cysteine proteinases"/>
    <property type="match status" value="1"/>
</dbReference>
<evidence type="ECO:0000256" key="2">
    <source>
        <dbReference type="ARBA" id="ARBA00022670"/>
    </source>
</evidence>
<dbReference type="SMART" id="SM00230">
    <property type="entry name" value="CysPc"/>
    <property type="match status" value="1"/>
</dbReference>
<protein>
    <recommendedName>
        <fullName evidence="11">Calpain catalytic domain-containing protein</fullName>
    </recommendedName>
</protein>
<sequence length="577" mass="65381">MGKNFYEKPVKFKDQKYEKLYKHHHDVLNTLYSDPLFPPTPSSIGATSIDNIKWSRPNEICSSPCLYAERVGSKSVVAGRMSSNWIVSALSVLATVGELYRKAFTAGVYRSRFIFRAERPWSIGWFYTRRFVCNCGRHLQWSNRSSEQSGADCSDNRPQPASCTINTPAQPATGSVASEYRKQEWDPENNNYAGIFHFRFWRFGQWMDVVIDDMLPTCDNELIFTQSSVQNEFWIPLVEKAYAKLHGSYEALEDGHLADALVDFTGGVSETVDLKGNDYSEQEEKRTMLFEKLLEEVRDHSVMCSLITTINIRYSPQNWVHLYTDGSLISREQGAGAGFTCCLFSLYRYLGYGTISFDGEIIAISESLRNLLCHINKFKNAVILLDSKAAILSIVSKHTPSSQTAEITKMLSQLISLNKIIVLQWIPSHCGILENENVDALAKKCSTATYRPVTKSTYYSVKRFIKSTYLDFNKQNLTTQAQGKKWNSLHHNPQLIPDLPRKSSVAAFRLATGHDCLAKHLHRIGIYQSPNCPSCNSNQEMNSEHLKICASVAGHDNIFEKYLSARGQMTLLSNAWH</sequence>
<keyword evidence="3" id="KW-0378">Hydrolase</keyword>
<evidence type="ECO:0000256" key="6">
    <source>
        <dbReference type="SAM" id="MobiDB-lite"/>
    </source>
</evidence>
<dbReference type="InterPro" id="IPR038765">
    <property type="entry name" value="Papain-like_cys_pep_sf"/>
</dbReference>
<evidence type="ECO:0000259" key="7">
    <source>
        <dbReference type="PROSITE" id="PS50203"/>
    </source>
</evidence>
<dbReference type="InterPro" id="IPR001300">
    <property type="entry name" value="Peptidase_C2_calpain_cat"/>
</dbReference>
<dbReference type="InterPro" id="IPR002156">
    <property type="entry name" value="RNaseH_domain"/>
</dbReference>
<comment type="caution">
    <text evidence="9">The sequence shown here is derived from an EMBL/GenBank/DDBJ whole genome shotgun (WGS) entry which is preliminary data.</text>
</comment>
<dbReference type="PROSITE" id="PS50203">
    <property type="entry name" value="CALPAIN_CAT"/>
    <property type="match status" value="1"/>
</dbReference>
<dbReference type="PANTHER" id="PTHR10183">
    <property type="entry name" value="CALPAIN"/>
    <property type="match status" value="1"/>
</dbReference>
<dbReference type="Pfam" id="PF00648">
    <property type="entry name" value="Peptidase_C2"/>
    <property type="match status" value="2"/>
</dbReference>
<dbReference type="InterPro" id="IPR022684">
    <property type="entry name" value="Calpain_cysteine_protease"/>
</dbReference>